<gene>
    <name evidence="1" type="ORF">GCM10011416_08270</name>
</gene>
<dbReference type="EMBL" id="BMJW01000001">
    <property type="protein sequence ID" value="GGG93480.1"/>
    <property type="molecule type" value="Genomic_DNA"/>
</dbReference>
<proteinExistence type="predicted"/>
<protein>
    <recommendedName>
        <fullName evidence="3">Peptidogalycan biosysnthesis/recognition</fullName>
    </recommendedName>
</protein>
<reference evidence="1" key="2">
    <citation type="submission" date="2020-09" db="EMBL/GenBank/DDBJ databases">
        <authorList>
            <person name="Sun Q."/>
            <person name="Zhou Y."/>
        </authorList>
    </citation>
    <scope>NUCLEOTIDE SEQUENCE</scope>
    <source>
        <strain evidence="1">CGMCC 1.15763</strain>
    </source>
</reference>
<sequence>MRFKNTSNILFFCAVQEIPQRIWAALDCLDNLYFNPQYLEALEKNNPQIQFFYIVLLTDKGQPTAFASLQLIDVPMDSLEESLNKNKVFYQFKCLGRKLGVFPKMTPFKVLICGNSFVSGEHGIYIRPEKNKQDAIKEIAKAMLRLVNSDEKLKKDISLFLMKDFIKESLVISDELYELNYYSFNVEPNMVFYIDPNWHSFDDYLKAMKTKFRVKAKRALQISAGLTLKKESIETIEKKLPQITALYQKVASKAQFNFGEFNIETYVSLLKNLPKNYFLYTYWLDDTMVGFMSGMLNKNSLDAHFVGIDYSKNRALGIYQRMLYDYISMGISHQVESIHFGRTASEIKSSIGAVPQELTCYIRHKKSLTNHFLKPFLKHIEPTVFQQKFPFKTVASKN</sequence>
<accession>A0A917MCI0</accession>
<comment type="caution">
    <text evidence="1">The sequence shown here is derived from an EMBL/GenBank/DDBJ whole genome shotgun (WGS) entry which is preliminary data.</text>
</comment>
<evidence type="ECO:0000313" key="1">
    <source>
        <dbReference type="EMBL" id="GGG93480.1"/>
    </source>
</evidence>
<organism evidence="1 2">
    <name type="scientific">Polaribacter pacificus</name>
    <dbReference type="NCBI Taxonomy" id="1775173"/>
    <lineage>
        <taxon>Bacteria</taxon>
        <taxon>Pseudomonadati</taxon>
        <taxon>Bacteroidota</taxon>
        <taxon>Flavobacteriia</taxon>
        <taxon>Flavobacteriales</taxon>
        <taxon>Flavobacteriaceae</taxon>
    </lineage>
</organism>
<name>A0A917MCI0_9FLAO</name>
<dbReference type="Proteomes" id="UP000633278">
    <property type="component" value="Unassembled WGS sequence"/>
</dbReference>
<dbReference type="Gene3D" id="3.40.630.30">
    <property type="match status" value="1"/>
</dbReference>
<dbReference type="SUPFAM" id="SSF55729">
    <property type="entry name" value="Acyl-CoA N-acyltransferases (Nat)"/>
    <property type="match status" value="1"/>
</dbReference>
<dbReference type="AlphaFoldDB" id="A0A917MCI0"/>
<keyword evidence="2" id="KW-1185">Reference proteome</keyword>
<dbReference type="InterPro" id="IPR016181">
    <property type="entry name" value="Acyl_CoA_acyltransferase"/>
</dbReference>
<reference evidence="1" key="1">
    <citation type="journal article" date="2014" name="Int. J. Syst. Evol. Microbiol.">
        <title>Complete genome sequence of Corynebacterium casei LMG S-19264T (=DSM 44701T), isolated from a smear-ripened cheese.</title>
        <authorList>
            <consortium name="US DOE Joint Genome Institute (JGI-PGF)"/>
            <person name="Walter F."/>
            <person name="Albersmeier A."/>
            <person name="Kalinowski J."/>
            <person name="Ruckert C."/>
        </authorList>
    </citation>
    <scope>NUCLEOTIDE SEQUENCE</scope>
    <source>
        <strain evidence="1">CGMCC 1.15763</strain>
    </source>
</reference>
<evidence type="ECO:0000313" key="2">
    <source>
        <dbReference type="Proteomes" id="UP000633278"/>
    </source>
</evidence>
<evidence type="ECO:0008006" key="3">
    <source>
        <dbReference type="Google" id="ProtNLM"/>
    </source>
</evidence>
<dbReference type="RefSeq" id="WP_188598001.1">
    <property type="nucleotide sequence ID" value="NZ_BMJW01000001.1"/>
</dbReference>